<keyword evidence="9" id="KW-0931">ER-Golgi transport</keyword>
<dbReference type="GO" id="GO:0003924">
    <property type="term" value="F:GTPase activity"/>
    <property type="evidence" value="ECO:0007669"/>
    <property type="project" value="TreeGrafter"/>
</dbReference>
<dbReference type="InterPro" id="IPR019009">
    <property type="entry name" value="SRP_receptor_beta_su"/>
</dbReference>
<evidence type="ECO:0000256" key="11">
    <source>
        <dbReference type="ARBA" id="ARBA00022989"/>
    </source>
</evidence>
<evidence type="ECO:0000256" key="2">
    <source>
        <dbReference type="ARBA" id="ARBA00005619"/>
    </source>
</evidence>
<dbReference type="GO" id="GO:0005789">
    <property type="term" value="C:endoplasmic reticulum membrane"/>
    <property type="evidence" value="ECO:0007669"/>
    <property type="project" value="UniProtKB-SubCell"/>
</dbReference>
<dbReference type="PROSITE" id="PS51417">
    <property type="entry name" value="ARF"/>
    <property type="match status" value="1"/>
</dbReference>
<keyword evidence="7" id="KW-0547">Nucleotide-binding</keyword>
<keyword evidence="10" id="KW-0653">Protein transport</keyword>
<dbReference type="GO" id="GO:0043001">
    <property type="term" value="P:Golgi to plasma membrane protein transport"/>
    <property type="evidence" value="ECO:0007669"/>
    <property type="project" value="TreeGrafter"/>
</dbReference>
<comment type="similarity">
    <text evidence="3">Belongs to the small GTPase superfamily. Arf family.</text>
</comment>
<comment type="similarity">
    <text evidence="2">Belongs to the SRP receptor beta subunit family.</text>
</comment>
<evidence type="ECO:0000313" key="16">
    <source>
        <dbReference type="Proteomes" id="UP000077755"/>
    </source>
</evidence>
<reference evidence="15" key="1">
    <citation type="journal article" date="2016" name="Nat. Genet.">
        <title>A high-quality carrot genome assembly provides new insights into carotenoid accumulation and asterid genome evolution.</title>
        <authorList>
            <person name="Iorizzo M."/>
            <person name="Ellison S."/>
            <person name="Senalik D."/>
            <person name="Zeng P."/>
            <person name="Satapoomin P."/>
            <person name="Huang J."/>
            <person name="Bowman M."/>
            <person name="Iovene M."/>
            <person name="Sanseverino W."/>
            <person name="Cavagnaro P."/>
            <person name="Yildiz M."/>
            <person name="Macko-Podgorni A."/>
            <person name="Moranska E."/>
            <person name="Grzebelus E."/>
            <person name="Grzebelus D."/>
            <person name="Ashrafi H."/>
            <person name="Zheng Z."/>
            <person name="Cheng S."/>
            <person name="Spooner D."/>
            <person name="Van Deynze A."/>
            <person name="Simon P."/>
        </authorList>
    </citation>
    <scope>NUCLEOTIDE SEQUENCE</scope>
    <source>
        <tissue evidence="15">Leaf</tissue>
    </source>
</reference>
<dbReference type="SUPFAM" id="SSF52540">
    <property type="entry name" value="P-loop containing nucleoside triphosphate hydrolases"/>
    <property type="match status" value="1"/>
</dbReference>
<gene>
    <name evidence="15" type="ORF">DCAR_0101220</name>
</gene>
<accession>A0A166AJJ0</accession>
<evidence type="ECO:0000256" key="1">
    <source>
        <dbReference type="ARBA" id="ARBA00004389"/>
    </source>
</evidence>
<evidence type="ECO:0000256" key="4">
    <source>
        <dbReference type="ARBA" id="ARBA00020256"/>
    </source>
</evidence>
<dbReference type="InterPro" id="IPR024156">
    <property type="entry name" value="Small_GTPase_ARF"/>
</dbReference>
<keyword evidence="8" id="KW-0256">Endoplasmic reticulum</keyword>
<dbReference type="GO" id="GO:0034067">
    <property type="term" value="P:protein localization to Golgi apparatus"/>
    <property type="evidence" value="ECO:0007669"/>
    <property type="project" value="TreeGrafter"/>
</dbReference>
<comment type="subcellular location">
    <subcellularLocation>
        <location evidence="1">Endoplasmic reticulum membrane</location>
        <topology evidence="1">Single-pass membrane protein</topology>
    </subcellularLocation>
</comment>
<evidence type="ECO:0000256" key="7">
    <source>
        <dbReference type="ARBA" id="ARBA00022741"/>
    </source>
</evidence>
<dbReference type="GO" id="GO:0005794">
    <property type="term" value="C:Golgi apparatus"/>
    <property type="evidence" value="ECO:0007669"/>
    <property type="project" value="TreeGrafter"/>
</dbReference>
<dbReference type="Gramene" id="KZN01358">
    <property type="protein sequence ID" value="KZN01358"/>
    <property type="gene ID" value="DCAR_010112"/>
</dbReference>
<evidence type="ECO:0000256" key="14">
    <source>
        <dbReference type="ARBA" id="ARBA00023170"/>
    </source>
</evidence>
<keyword evidence="5" id="KW-0812">Transmembrane</keyword>
<evidence type="ECO:0000256" key="13">
    <source>
        <dbReference type="ARBA" id="ARBA00023136"/>
    </source>
</evidence>
<dbReference type="Pfam" id="PF09439">
    <property type="entry name" value="SRPRB"/>
    <property type="match status" value="1"/>
</dbReference>
<dbReference type="PANTHER" id="PTHR45909:SF1">
    <property type="entry name" value="ADP-RIBOSYLATION FACTOR-RELATED PROTEIN 1"/>
    <property type="match status" value="1"/>
</dbReference>
<protein>
    <recommendedName>
        <fullName evidence="4">Signal recognition particle receptor subunit beta</fullName>
    </recommendedName>
</protein>
<dbReference type="GO" id="GO:0005525">
    <property type="term" value="F:GTP binding"/>
    <property type="evidence" value="ECO:0007669"/>
    <property type="project" value="UniProtKB-KW"/>
</dbReference>
<keyword evidence="13" id="KW-0472">Membrane</keyword>
<keyword evidence="11" id="KW-1133">Transmembrane helix</keyword>
<sequence>MDMNEKIEILKSEFQKLSKDGQAWVQHLSVEMNKQEWFQKLPPFIQNIPPLQLYVALVVLFLTMFFFFIVRLFNRKTSNTILLTGLSGSGKTVLFYQLRDGSAHQGTVTSMEPNEGSFVLHSETTKKGKVKPVHLVDVPGHSRLQTKLDDFLPQAAGVVFVVDAVEFLPKSRAVSEYLYDILTKASVVKKNIPVLILCNKVDKVTAHTKEFIRKQLEKEIDKLRASRNVVSEADVSNEFTLGIPGETFAFSHCRNKVTVAEASGGTGEITQLELFIREHVKP</sequence>
<reference evidence="15" key="2">
    <citation type="submission" date="2022-03" db="EMBL/GenBank/DDBJ databases">
        <title>Draft title - Genomic analysis of global carrot germplasm unveils the trajectory of domestication and the origin of high carotenoid orange carrot.</title>
        <authorList>
            <person name="Iorizzo M."/>
            <person name="Ellison S."/>
            <person name="Senalik D."/>
            <person name="Macko-Podgorni A."/>
            <person name="Grzebelus D."/>
            <person name="Bostan H."/>
            <person name="Rolling W."/>
            <person name="Curaba J."/>
            <person name="Simon P."/>
        </authorList>
    </citation>
    <scope>NUCLEOTIDE SEQUENCE</scope>
    <source>
        <tissue evidence="15">Leaf</tissue>
    </source>
</reference>
<dbReference type="OMA" id="MNGVKVT"/>
<evidence type="ECO:0000256" key="5">
    <source>
        <dbReference type="ARBA" id="ARBA00022692"/>
    </source>
</evidence>
<keyword evidence="10" id="KW-0813">Transport</keyword>
<evidence type="ECO:0000313" key="15">
    <source>
        <dbReference type="EMBL" id="WOG82060.1"/>
    </source>
</evidence>
<keyword evidence="12" id="KW-0342">GTP-binding</keyword>
<keyword evidence="16" id="KW-1185">Reference proteome</keyword>
<organism evidence="15 16">
    <name type="scientific">Daucus carota subsp. sativus</name>
    <name type="common">Carrot</name>
    <dbReference type="NCBI Taxonomy" id="79200"/>
    <lineage>
        <taxon>Eukaryota</taxon>
        <taxon>Viridiplantae</taxon>
        <taxon>Streptophyta</taxon>
        <taxon>Embryophyta</taxon>
        <taxon>Tracheophyta</taxon>
        <taxon>Spermatophyta</taxon>
        <taxon>Magnoliopsida</taxon>
        <taxon>eudicotyledons</taxon>
        <taxon>Gunneridae</taxon>
        <taxon>Pentapetalae</taxon>
        <taxon>asterids</taxon>
        <taxon>campanulids</taxon>
        <taxon>Apiales</taxon>
        <taxon>Apiaceae</taxon>
        <taxon>Apioideae</taxon>
        <taxon>Scandiceae</taxon>
        <taxon>Daucinae</taxon>
        <taxon>Daucus</taxon>
        <taxon>Daucus sect. Daucus</taxon>
    </lineage>
</organism>
<dbReference type="CDD" id="cd04105">
    <property type="entry name" value="SR_beta"/>
    <property type="match status" value="1"/>
</dbReference>
<dbReference type="AlphaFoldDB" id="A0A166AJJ0"/>
<dbReference type="EMBL" id="CP093343">
    <property type="protein sequence ID" value="WOG82060.1"/>
    <property type="molecule type" value="Genomic_DNA"/>
</dbReference>
<dbReference type="OrthoDB" id="41266at2759"/>
<keyword evidence="6" id="KW-0449">Lipoprotein</keyword>
<dbReference type="PANTHER" id="PTHR45909">
    <property type="entry name" value="ADP-RIBOSYLATION FACTOR-RELATED PROTEIN 1"/>
    <property type="match status" value="1"/>
</dbReference>
<proteinExistence type="inferred from homology"/>
<evidence type="ECO:0000256" key="12">
    <source>
        <dbReference type="ARBA" id="ARBA00023134"/>
    </source>
</evidence>
<dbReference type="KEGG" id="dcr:108215189"/>
<dbReference type="InterPro" id="IPR027417">
    <property type="entry name" value="P-loop_NTPase"/>
</dbReference>
<dbReference type="Proteomes" id="UP000077755">
    <property type="component" value="Chromosome 1"/>
</dbReference>
<evidence type="ECO:0000256" key="8">
    <source>
        <dbReference type="ARBA" id="ARBA00022824"/>
    </source>
</evidence>
<dbReference type="GO" id="GO:0006886">
    <property type="term" value="P:intracellular protein transport"/>
    <property type="evidence" value="ECO:0007669"/>
    <property type="project" value="TreeGrafter"/>
</dbReference>
<evidence type="ECO:0000256" key="10">
    <source>
        <dbReference type="ARBA" id="ARBA00022927"/>
    </source>
</evidence>
<evidence type="ECO:0000256" key="9">
    <source>
        <dbReference type="ARBA" id="ARBA00022892"/>
    </source>
</evidence>
<name>A0A166AJJ0_DAUCS</name>
<keyword evidence="14" id="KW-0675">Receptor</keyword>
<dbReference type="Gene3D" id="3.40.50.300">
    <property type="entry name" value="P-loop containing nucleotide triphosphate hydrolases"/>
    <property type="match status" value="1"/>
</dbReference>
<evidence type="ECO:0000256" key="6">
    <source>
        <dbReference type="ARBA" id="ARBA00022707"/>
    </source>
</evidence>
<evidence type="ECO:0000256" key="3">
    <source>
        <dbReference type="ARBA" id="ARBA00010290"/>
    </source>
</evidence>
<keyword evidence="6" id="KW-0519">Myristate</keyword>